<organism evidence="6 7">
    <name type="scientific">Volvox africanus</name>
    <dbReference type="NCBI Taxonomy" id="51714"/>
    <lineage>
        <taxon>Eukaryota</taxon>
        <taxon>Viridiplantae</taxon>
        <taxon>Chlorophyta</taxon>
        <taxon>core chlorophytes</taxon>
        <taxon>Chlorophyceae</taxon>
        <taxon>CS clade</taxon>
        <taxon>Chlamydomonadales</taxon>
        <taxon>Volvocaceae</taxon>
        <taxon>Volvox</taxon>
    </lineage>
</organism>
<feature type="compositionally biased region" description="Low complexity" evidence="4">
    <location>
        <begin position="373"/>
        <end position="386"/>
    </location>
</feature>
<feature type="compositionally biased region" description="Polar residues" evidence="4">
    <location>
        <begin position="910"/>
        <end position="922"/>
    </location>
</feature>
<dbReference type="InterPro" id="IPR036397">
    <property type="entry name" value="RNaseH_sf"/>
</dbReference>
<dbReference type="Proteomes" id="UP001165090">
    <property type="component" value="Unassembled WGS sequence"/>
</dbReference>
<dbReference type="SUPFAM" id="SSF53098">
    <property type="entry name" value="Ribonuclease H-like"/>
    <property type="match status" value="1"/>
</dbReference>
<comment type="caution">
    <text evidence="6">The sequence shown here is derived from an EMBL/GenBank/DDBJ whole genome shotgun (WGS) entry which is preliminary data.</text>
</comment>
<feature type="compositionally biased region" description="Low complexity" evidence="4">
    <location>
        <begin position="443"/>
        <end position="452"/>
    </location>
</feature>
<accession>A0ABQ5S7R4</accession>
<feature type="compositionally biased region" description="Pro residues" evidence="4">
    <location>
        <begin position="459"/>
        <end position="475"/>
    </location>
</feature>
<gene>
    <name evidence="6" type="ORF">VaNZ11_009636</name>
</gene>
<feature type="compositionally biased region" description="Low complexity" evidence="4">
    <location>
        <begin position="869"/>
        <end position="883"/>
    </location>
</feature>
<dbReference type="PANTHER" id="PTHR12801">
    <property type="entry name" value="RNA EXONUCLEASE REXO1 / RECO3 FAMILY MEMBER-RELATED"/>
    <property type="match status" value="1"/>
</dbReference>
<dbReference type="InterPro" id="IPR012337">
    <property type="entry name" value="RNaseH-like_sf"/>
</dbReference>
<evidence type="ECO:0000313" key="7">
    <source>
        <dbReference type="Proteomes" id="UP001165090"/>
    </source>
</evidence>
<proteinExistence type="predicted"/>
<keyword evidence="3" id="KW-0269">Exonuclease</keyword>
<dbReference type="SMART" id="SM00479">
    <property type="entry name" value="EXOIII"/>
    <property type="match status" value="1"/>
</dbReference>
<feature type="compositionally biased region" description="Basic residues" evidence="4">
    <location>
        <begin position="102"/>
        <end position="131"/>
    </location>
</feature>
<keyword evidence="7" id="KW-1185">Reference proteome</keyword>
<feature type="compositionally biased region" description="Low complexity" evidence="4">
    <location>
        <begin position="203"/>
        <end position="219"/>
    </location>
</feature>
<feature type="region of interest" description="Disordered" evidence="4">
    <location>
        <begin position="39"/>
        <end position="160"/>
    </location>
</feature>
<evidence type="ECO:0000259" key="5">
    <source>
        <dbReference type="SMART" id="SM00479"/>
    </source>
</evidence>
<feature type="compositionally biased region" description="Low complexity" evidence="4">
    <location>
        <begin position="395"/>
        <end position="422"/>
    </location>
</feature>
<protein>
    <recommendedName>
        <fullName evidence="5">Exonuclease domain-containing protein</fullName>
    </recommendedName>
</protein>
<keyword evidence="1" id="KW-0540">Nuclease</keyword>
<evidence type="ECO:0000313" key="6">
    <source>
        <dbReference type="EMBL" id="GLI65955.1"/>
    </source>
</evidence>
<feature type="domain" description="Exonuclease" evidence="5">
    <location>
        <begin position="538"/>
        <end position="765"/>
    </location>
</feature>
<feature type="region of interest" description="Disordered" evidence="4">
    <location>
        <begin position="860"/>
        <end position="886"/>
    </location>
</feature>
<feature type="compositionally biased region" description="Basic and acidic residues" evidence="4">
    <location>
        <begin position="596"/>
        <end position="607"/>
    </location>
</feature>
<dbReference type="PANTHER" id="PTHR12801:SF157">
    <property type="entry name" value="SMALL RNA DEGRADING NUCLEASE 5"/>
    <property type="match status" value="1"/>
</dbReference>
<reference evidence="6 7" key="1">
    <citation type="journal article" date="2023" name="IScience">
        <title>Expanded male sex-determining region conserved during the evolution of homothallism in the green alga Volvox.</title>
        <authorList>
            <person name="Yamamoto K."/>
            <person name="Matsuzaki R."/>
            <person name="Mahakham W."/>
            <person name="Heman W."/>
            <person name="Sekimoto H."/>
            <person name="Kawachi M."/>
            <person name="Minakuchi Y."/>
            <person name="Toyoda A."/>
            <person name="Nozaki H."/>
        </authorList>
    </citation>
    <scope>NUCLEOTIDE SEQUENCE [LARGE SCALE GENOMIC DNA]</scope>
    <source>
        <strain evidence="6 7">NIES-4468</strain>
    </source>
</reference>
<keyword evidence="2" id="KW-0378">Hydrolase</keyword>
<dbReference type="InterPro" id="IPR034922">
    <property type="entry name" value="REX1-like_exo"/>
</dbReference>
<feature type="region of interest" description="Disordered" evidence="4">
    <location>
        <begin position="183"/>
        <end position="227"/>
    </location>
</feature>
<dbReference type="InterPro" id="IPR047021">
    <property type="entry name" value="REXO1/3/4-like"/>
</dbReference>
<feature type="region of interest" description="Disordered" evidence="4">
    <location>
        <begin position="901"/>
        <end position="954"/>
    </location>
</feature>
<feature type="region of interest" description="Disordered" evidence="4">
    <location>
        <begin position="588"/>
        <end position="627"/>
    </location>
</feature>
<feature type="compositionally biased region" description="Gly residues" evidence="4">
    <location>
        <begin position="184"/>
        <end position="202"/>
    </location>
</feature>
<name>A0ABQ5S7R4_9CHLO</name>
<dbReference type="InterPro" id="IPR013520">
    <property type="entry name" value="Ribonucl_H"/>
</dbReference>
<dbReference type="EMBL" id="BSDZ01000027">
    <property type="protein sequence ID" value="GLI65955.1"/>
    <property type="molecule type" value="Genomic_DNA"/>
</dbReference>
<feature type="compositionally biased region" description="Polar residues" evidence="4">
    <location>
        <begin position="337"/>
        <end position="351"/>
    </location>
</feature>
<evidence type="ECO:0000256" key="1">
    <source>
        <dbReference type="ARBA" id="ARBA00022722"/>
    </source>
</evidence>
<feature type="compositionally biased region" description="Basic and acidic residues" evidence="4">
    <location>
        <begin position="426"/>
        <end position="436"/>
    </location>
</feature>
<dbReference type="CDD" id="cd06145">
    <property type="entry name" value="REX1_like"/>
    <property type="match status" value="1"/>
</dbReference>
<evidence type="ECO:0000256" key="2">
    <source>
        <dbReference type="ARBA" id="ARBA00022801"/>
    </source>
</evidence>
<feature type="region of interest" description="Disordered" evidence="4">
    <location>
        <begin position="336"/>
        <end position="479"/>
    </location>
</feature>
<dbReference type="Gene3D" id="3.30.420.10">
    <property type="entry name" value="Ribonuclease H-like superfamily/Ribonuclease H"/>
    <property type="match status" value="1"/>
</dbReference>
<feature type="region of interest" description="Disordered" evidence="4">
    <location>
        <begin position="1"/>
        <end position="26"/>
    </location>
</feature>
<evidence type="ECO:0000256" key="4">
    <source>
        <dbReference type="SAM" id="MobiDB-lite"/>
    </source>
</evidence>
<evidence type="ECO:0000256" key="3">
    <source>
        <dbReference type="ARBA" id="ARBA00022839"/>
    </source>
</evidence>
<feature type="compositionally biased region" description="Polar residues" evidence="4">
    <location>
        <begin position="133"/>
        <end position="154"/>
    </location>
</feature>
<sequence length="1070" mass="112852">MKGDAEYPSLGPPIRFEEDSNLEDGELPDEVADEFEMLAEPPQKQRKLSHVEGHVKTRRHASDGGSWQALMAEPYRPHRLPPDSTHQGNKEREQVRGNNPKAQHHRHDQRHQVHHRRSQEHPTPHKSHHPKIQPQQEDQLKHSANQQATASTGKSAKFESNKAALKARLQSLELEFLEVPGPDVKGGIGPRGSGTGGVGRGTAGSTPTHGVGASTAATSGGKGRQGQLGGVLPADGGIYVADVYKEAVPSVEIKGAPGGGPSPHHIRLADVQALVMWVLSPAGNLVEAPRWAFVKNKPLVQGVVLVLANGLSSAMMKEKEHLLPFLTSLGRPAIVHTSPQARPSHNTTELLTSKIPLRNMKRKRQAESSPGDAITNANTGNVATAPPAAPPAAPPSTAAVADAKTGAAEAEASAHASTPPTARVTATERRSGESEKRHGRSKAAVTAPTAAAGGSGGVQPPPPPSPQLPPGPFPPSHYVASLDELKRHNYPLPSLEEMEEGEMTAEEIRNEPDPPGRLVCPPGFIATRPSGDPTVRERMVALDCEMCITEAGFELTRITLVAGPGWEPGAAAGAAAAAKVHRTPVRTATGAGQQHNNDHDGERRNGEDDGQGEGDRSSGAGAAAVNGDKKGFPTGAILMDELVVPELPILDYNTRYSGITAKMLEGCTTRLEDVRERFLSLVPSESLLVGHALENDLLALRTCHGRVLDTAILFPHPKGPPFKSSLKVLARRFLRRTIQEDSHDSAVDARTALDLVMLKIKHGPSYGCGSSGPHTSAPKVADVLAAQCGTRCCLVDRHDVLSRFVNGTTAAIPVASDDDAVATAGRQAASRTYGFVWTQLTEVSVFLFRRARHKASLEEKMVETKEKATAATGKASSGSSGKAGKVDGGAGAMKIGQVASTVAAAERHPATTTSTPQALPNSGSGGHIAAPTDATVHNGEKAPNRGIGSGSGSVNQPDYSDAVLDQLLVTYDDRLRRLWEALPTRYMLVITTGAGDTAEYDRLYEQKCKRGSKESGLPSWTLAEEEVLLECGARVMQALCLAAVKGDDGGIAGTPAGGGAGRVGSWCQYG</sequence>